<accession>A0A812KZD7</accession>
<evidence type="ECO:0000313" key="2">
    <source>
        <dbReference type="Proteomes" id="UP000604046"/>
    </source>
</evidence>
<organism evidence="1 2">
    <name type="scientific">Symbiodinium natans</name>
    <dbReference type="NCBI Taxonomy" id="878477"/>
    <lineage>
        <taxon>Eukaryota</taxon>
        <taxon>Sar</taxon>
        <taxon>Alveolata</taxon>
        <taxon>Dinophyceae</taxon>
        <taxon>Suessiales</taxon>
        <taxon>Symbiodiniaceae</taxon>
        <taxon>Symbiodinium</taxon>
    </lineage>
</organism>
<protein>
    <submittedName>
        <fullName evidence="1">Uncharacterized protein</fullName>
    </submittedName>
</protein>
<name>A0A812KZD7_9DINO</name>
<proteinExistence type="predicted"/>
<dbReference type="EMBL" id="CAJNDS010000826">
    <property type="protein sequence ID" value="CAE7236375.1"/>
    <property type="molecule type" value="Genomic_DNA"/>
</dbReference>
<comment type="caution">
    <text evidence="1">The sequence shown here is derived from an EMBL/GenBank/DDBJ whole genome shotgun (WGS) entry which is preliminary data.</text>
</comment>
<sequence length="130" mass="14530">MLNPPDIKESDQCRATFEPSARRRGNFRGADALHLSKRFKSLSKRAILVSLAPGTGKTTLTVLLNEALARRVDPMEFVQLHLGRLPKSMCYHAGKLREVLGFAPPQVQHFADADAVIESSDPYWQDRATK</sequence>
<dbReference type="Proteomes" id="UP000604046">
    <property type="component" value="Unassembled WGS sequence"/>
</dbReference>
<keyword evidence="2" id="KW-1185">Reference proteome</keyword>
<evidence type="ECO:0000313" key="1">
    <source>
        <dbReference type="EMBL" id="CAE7236375.1"/>
    </source>
</evidence>
<dbReference type="AlphaFoldDB" id="A0A812KZD7"/>
<reference evidence="1" key="1">
    <citation type="submission" date="2021-02" db="EMBL/GenBank/DDBJ databases">
        <authorList>
            <person name="Dougan E. K."/>
            <person name="Rhodes N."/>
            <person name="Thang M."/>
            <person name="Chan C."/>
        </authorList>
    </citation>
    <scope>NUCLEOTIDE SEQUENCE</scope>
</reference>
<gene>
    <name evidence="1" type="ORF">SNAT2548_LOCUS10178</name>
</gene>